<dbReference type="SUPFAM" id="SSF51126">
    <property type="entry name" value="Pectin lyase-like"/>
    <property type="match status" value="1"/>
</dbReference>
<dbReference type="InterPro" id="IPR006633">
    <property type="entry name" value="Carb-bd_sugar_hydrolysis-dom"/>
</dbReference>
<evidence type="ECO:0000256" key="2">
    <source>
        <dbReference type="ARBA" id="ARBA00022737"/>
    </source>
</evidence>
<dbReference type="RefSeq" id="WP_131476511.1">
    <property type="nucleotide sequence ID" value="NZ_SJPE01000012.1"/>
</dbReference>
<dbReference type="AlphaFoldDB" id="A0A4Q9YTR8"/>
<evidence type="ECO:0000256" key="3">
    <source>
        <dbReference type="ARBA" id="ARBA00022786"/>
    </source>
</evidence>
<protein>
    <submittedName>
        <fullName evidence="6">Nitrous oxide reductase family maturation protein NosD</fullName>
    </submittedName>
</protein>
<gene>
    <name evidence="6" type="primary">nosD</name>
    <name evidence="6" type="ORF">EZL74_10215</name>
</gene>
<evidence type="ECO:0000313" key="7">
    <source>
        <dbReference type="Proteomes" id="UP000293300"/>
    </source>
</evidence>
<evidence type="ECO:0000256" key="4">
    <source>
        <dbReference type="SAM" id="SignalP"/>
    </source>
</evidence>
<name>A0A4Q9YTR8_9FLAO</name>
<evidence type="ECO:0000313" key="6">
    <source>
        <dbReference type="EMBL" id="TBX67023.1"/>
    </source>
</evidence>
<dbReference type="SMART" id="SM00722">
    <property type="entry name" value="CASH"/>
    <property type="match status" value="2"/>
</dbReference>
<dbReference type="PANTHER" id="PTHR22990:SF15">
    <property type="entry name" value="F-BOX ONLY PROTEIN 10"/>
    <property type="match status" value="1"/>
</dbReference>
<dbReference type="InterPro" id="IPR051550">
    <property type="entry name" value="SCF-Subunits/Alg-Epimerases"/>
</dbReference>
<keyword evidence="7" id="KW-1185">Reference proteome</keyword>
<dbReference type="EMBL" id="SJPE01000012">
    <property type="protein sequence ID" value="TBX67023.1"/>
    <property type="molecule type" value="Genomic_DNA"/>
</dbReference>
<keyword evidence="2" id="KW-0677">Repeat</keyword>
<dbReference type="OrthoDB" id="9767990at2"/>
<keyword evidence="3" id="KW-0833">Ubl conjugation pathway</keyword>
<feature type="signal peptide" evidence="4">
    <location>
        <begin position="1"/>
        <end position="21"/>
    </location>
</feature>
<dbReference type="Proteomes" id="UP000293300">
    <property type="component" value="Unassembled WGS sequence"/>
</dbReference>
<feature type="domain" description="Carbohydrate-binding/sugar hydrolysis" evidence="5">
    <location>
        <begin position="194"/>
        <end position="354"/>
    </location>
</feature>
<feature type="chain" id="PRO_5020215074" evidence="4">
    <location>
        <begin position="22"/>
        <end position="411"/>
    </location>
</feature>
<organism evidence="6 7">
    <name type="scientific">Flavobacterium silvisoli</name>
    <dbReference type="NCBI Taxonomy" id="2529433"/>
    <lineage>
        <taxon>Bacteria</taxon>
        <taxon>Pseudomonadati</taxon>
        <taxon>Bacteroidota</taxon>
        <taxon>Flavobacteriia</taxon>
        <taxon>Flavobacteriales</taxon>
        <taxon>Flavobacteriaceae</taxon>
        <taxon>Flavobacterium</taxon>
    </lineage>
</organism>
<accession>A0A4Q9YTR8</accession>
<sequence>MKNFCYIACLFFAFQMMVAHTIHVGNPYPLKNIRKAIAQSKDGDTIIVHKGLYREGNIVINKKIVFWGQGYPVLDARKKGEVLSIKADSVVVKGFKIINSGFAALDDPCGIKVYNRSFVRILNNKLDNNFFGIYLQNCNNCEVKGNIIISHGTEEQLIGNGIHCWKSNNLQIIANTISGHRDGIYFEFVANSVIWRNISTKNIRYGLHFMFSNDDSYITNLFKNNGAGVAVMFSKSVKMINNTFEENWGDSAYGLLLKEIADGYIFNNKFIKNTSGIYMEGTSRMKVEKNDFISNGWGMKIQASCMENEILNNNFLKNTFDISTNGSLVLNTFNSNYWDKYEGYDLNKDGVGDVPYHPLSLFAVLTEKNTSTMLLYRSFMITLLDKSEKVLPSITPDNFVDKTPLMKSLPL</sequence>
<feature type="domain" description="Carbohydrate-binding/sugar hydrolysis" evidence="5">
    <location>
        <begin position="40"/>
        <end position="187"/>
    </location>
</feature>
<dbReference type="InterPro" id="IPR026464">
    <property type="entry name" value="NosD_copper_fam"/>
</dbReference>
<comment type="caution">
    <text evidence="6">The sequence shown here is derived from an EMBL/GenBank/DDBJ whole genome shotgun (WGS) entry which is preliminary data.</text>
</comment>
<evidence type="ECO:0000259" key="5">
    <source>
        <dbReference type="SMART" id="SM00722"/>
    </source>
</evidence>
<dbReference type="InterPro" id="IPR011050">
    <property type="entry name" value="Pectin_lyase_fold/virulence"/>
</dbReference>
<dbReference type="NCBIfam" id="TIGR04247">
    <property type="entry name" value="NosD_copper_fam"/>
    <property type="match status" value="1"/>
</dbReference>
<comment type="pathway">
    <text evidence="1">Protein modification; protein ubiquitination.</text>
</comment>
<evidence type="ECO:0000256" key="1">
    <source>
        <dbReference type="ARBA" id="ARBA00004906"/>
    </source>
</evidence>
<keyword evidence="4" id="KW-0732">Signal</keyword>
<dbReference type="InterPro" id="IPR007742">
    <property type="entry name" value="NosD_dom"/>
</dbReference>
<dbReference type="InterPro" id="IPR006626">
    <property type="entry name" value="PbH1"/>
</dbReference>
<dbReference type="PANTHER" id="PTHR22990">
    <property type="entry name" value="F-BOX ONLY PROTEIN"/>
    <property type="match status" value="1"/>
</dbReference>
<dbReference type="InterPro" id="IPR012334">
    <property type="entry name" value="Pectin_lyas_fold"/>
</dbReference>
<dbReference type="InterPro" id="IPR022441">
    <property type="entry name" value="Para_beta_helix_rpt-2"/>
</dbReference>
<dbReference type="NCBIfam" id="TIGR03804">
    <property type="entry name" value="para_beta_helix"/>
    <property type="match status" value="2"/>
</dbReference>
<dbReference type="SMART" id="SM00710">
    <property type="entry name" value="PbH1"/>
    <property type="match status" value="9"/>
</dbReference>
<reference evidence="6 7" key="1">
    <citation type="submission" date="2019-02" db="EMBL/GenBank/DDBJ databases">
        <title>Flavobacterium sp. RD-2-33 isolated from forest soil.</title>
        <authorList>
            <person name="Chaudhary D.K."/>
        </authorList>
    </citation>
    <scope>NUCLEOTIDE SEQUENCE [LARGE SCALE GENOMIC DNA]</scope>
    <source>
        <strain evidence="6 7">RD-2-33</strain>
    </source>
</reference>
<dbReference type="Gene3D" id="2.160.20.10">
    <property type="entry name" value="Single-stranded right-handed beta-helix, Pectin lyase-like"/>
    <property type="match status" value="2"/>
</dbReference>
<dbReference type="Pfam" id="PF05048">
    <property type="entry name" value="NosD"/>
    <property type="match status" value="1"/>
</dbReference>
<proteinExistence type="predicted"/>